<name>A0ABS2E439_9BACT</name>
<reference evidence="4 5" key="1">
    <citation type="journal article" date="2021" name="Sci. Rep.">
        <title>The distribution of antibiotic resistance genes in chicken gut microbiota commensals.</title>
        <authorList>
            <person name="Juricova H."/>
            <person name="Matiasovicova J."/>
            <person name="Kubasova T."/>
            <person name="Cejkova D."/>
            <person name="Rychlik I."/>
        </authorList>
    </citation>
    <scope>NUCLEOTIDE SEQUENCE [LARGE SCALE GENOMIC DNA]</scope>
    <source>
        <strain evidence="4 5">An772</strain>
    </source>
</reference>
<feature type="domain" description="Penicillin-binding protein transpeptidase" evidence="3">
    <location>
        <begin position="174"/>
        <end position="292"/>
    </location>
</feature>
<evidence type="ECO:0000256" key="2">
    <source>
        <dbReference type="ARBA" id="ARBA00023136"/>
    </source>
</evidence>
<accession>A0ABS2E439</accession>
<keyword evidence="5" id="KW-1185">Reference proteome</keyword>
<comment type="caution">
    <text evidence="4">The sequence shown here is derived from an EMBL/GenBank/DDBJ whole genome shotgun (WGS) entry which is preliminary data.</text>
</comment>
<dbReference type="InterPro" id="IPR001460">
    <property type="entry name" value="PCN-bd_Tpept"/>
</dbReference>
<evidence type="ECO:0000256" key="1">
    <source>
        <dbReference type="ARBA" id="ARBA00004370"/>
    </source>
</evidence>
<dbReference type="SUPFAM" id="SSF56601">
    <property type="entry name" value="beta-lactamase/transpeptidase-like"/>
    <property type="match status" value="1"/>
</dbReference>
<gene>
    <name evidence="4" type="ORF">H7U35_14535</name>
</gene>
<sequence>MKTLNLLIVLLLGVGFLSCKNRKDNTTSKISVIDSTLQSKATSILENKLSELNALSGQAIIMEVQTGQIKAMVGLERKDSANYQPCENLPQTQPLGLIQPLSILAALETGKVKLSDTVNVGNGIYSDNGIEIKDHNWQRGGYGTITIQQGLAVSSEIAVYKTIEKTFGSEQAYQAQLNKMGINLDSLNTLKMLTLYNDIAKNGNIASKANTDSLKQALKYVVTDGLGQTAKSEKVQVAGKTGTLQLEDGSYIVEFCGYFPADNPQYSIIVSINKEDLPAAGFMAGDVFRQIVDYMNK</sequence>
<dbReference type="RefSeq" id="WP_205096564.1">
    <property type="nucleotide sequence ID" value="NZ_JACLYZ010000070.1"/>
</dbReference>
<dbReference type="PANTHER" id="PTHR30627">
    <property type="entry name" value="PEPTIDOGLYCAN D,D-TRANSPEPTIDASE"/>
    <property type="match status" value="1"/>
</dbReference>
<dbReference type="Pfam" id="PF00905">
    <property type="entry name" value="Transpeptidase"/>
    <property type="match status" value="1"/>
</dbReference>
<dbReference type="EMBL" id="JACLYZ010000070">
    <property type="protein sequence ID" value="MBM6736412.1"/>
    <property type="molecule type" value="Genomic_DNA"/>
</dbReference>
<dbReference type="Gene3D" id="3.30.450.330">
    <property type="match status" value="2"/>
</dbReference>
<dbReference type="PANTHER" id="PTHR30627:SF1">
    <property type="entry name" value="PEPTIDOGLYCAN D,D-TRANSPEPTIDASE FTSI"/>
    <property type="match status" value="1"/>
</dbReference>
<dbReference type="PROSITE" id="PS51257">
    <property type="entry name" value="PROKAR_LIPOPROTEIN"/>
    <property type="match status" value="1"/>
</dbReference>
<protein>
    <submittedName>
        <fullName evidence="4">Penicillin-binding protein</fullName>
    </submittedName>
</protein>
<comment type="subcellular location">
    <subcellularLocation>
        <location evidence="1">Membrane</location>
    </subcellularLocation>
</comment>
<evidence type="ECO:0000259" key="3">
    <source>
        <dbReference type="Pfam" id="PF00905"/>
    </source>
</evidence>
<dbReference type="InterPro" id="IPR050515">
    <property type="entry name" value="Beta-lactam/transpept"/>
</dbReference>
<keyword evidence="2" id="KW-0472">Membrane</keyword>
<dbReference type="Proteomes" id="UP000766986">
    <property type="component" value="Unassembled WGS sequence"/>
</dbReference>
<dbReference type="InterPro" id="IPR012338">
    <property type="entry name" value="Beta-lactam/transpept-like"/>
</dbReference>
<organism evidence="4 5">
    <name type="scientific">Mediterranea massiliensis</name>
    <dbReference type="NCBI Taxonomy" id="1841865"/>
    <lineage>
        <taxon>Bacteria</taxon>
        <taxon>Pseudomonadati</taxon>
        <taxon>Bacteroidota</taxon>
        <taxon>Bacteroidia</taxon>
        <taxon>Bacteroidales</taxon>
        <taxon>Bacteroidaceae</taxon>
        <taxon>Mediterranea</taxon>
    </lineage>
</organism>
<dbReference type="Gene3D" id="3.40.710.10">
    <property type="entry name" value="DD-peptidase/beta-lactamase superfamily"/>
    <property type="match status" value="2"/>
</dbReference>
<proteinExistence type="predicted"/>
<evidence type="ECO:0000313" key="4">
    <source>
        <dbReference type="EMBL" id="MBM6736412.1"/>
    </source>
</evidence>
<evidence type="ECO:0000313" key="5">
    <source>
        <dbReference type="Proteomes" id="UP000766986"/>
    </source>
</evidence>